<dbReference type="PANTHER" id="PTHR43877:SF2">
    <property type="entry name" value="AMINOALKYLPHOSPHONATE N-ACETYLTRANSFERASE-RELATED"/>
    <property type="match status" value="1"/>
</dbReference>
<keyword evidence="2" id="KW-0012">Acyltransferase</keyword>
<organism evidence="4 5">
    <name type="scientific">Phytohabitans flavus</name>
    <dbReference type="NCBI Taxonomy" id="1076124"/>
    <lineage>
        <taxon>Bacteria</taxon>
        <taxon>Bacillati</taxon>
        <taxon>Actinomycetota</taxon>
        <taxon>Actinomycetes</taxon>
        <taxon>Micromonosporales</taxon>
        <taxon>Micromonosporaceae</taxon>
    </lineage>
</organism>
<protein>
    <submittedName>
        <fullName evidence="4">N-acetyltransferase</fullName>
    </submittedName>
</protein>
<sequence>MIEARPWGDPAGAALRKEQRVELDARYGSDDHEPGPLPTAADIDHFLIAVDPVSGVTLGCGALRQLDGTSAEVKRMYVVPHARGTGVATAVLRALEVAAVERGWTTIRLETGTAQPDAQRFYEREGYARIPSSAST</sequence>
<name>A0A6F8Y319_9ACTN</name>
<dbReference type="EMBL" id="AP022870">
    <property type="protein sequence ID" value="BCB80460.1"/>
    <property type="molecule type" value="Genomic_DNA"/>
</dbReference>
<dbReference type="GO" id="GO:0016747">
    <property type="term" value="F:acyltransferase activity, transferring groups other than amino-acyl groups"/>
    <property type="evidence" value="ECO:0007669"/>
    <property type="project" value="InterPro"/>
</dbReference>
<evidence type="ECO:0000256" key="1">
    <source>
        <dbReference type="ARBA" id="ARBA00022679"/>
    </source>
</evidence>
<dbReference type="Pfam" id="PF00583">
    <property type="entry name" value="Acetyltransf_1"/>
    <property type="match status" value="1"/>
</dbReference>
<feature type="domain" description="N-acetyltransferase" evidence="3">
    <location>
        <begin position="1"/>
        <end position="136"/>
    </location>
</feature>
<proteinExistence type="predicted"/>
<evidence type="ECO:0000259" key="3">
    <source>
        <dbReference type="PROSITE" id="PS51186"/>
    </source>
</evidence>
<keyword evidence="1 4" id="KW-0808">Transferase</keyword>
<gene>
    <name evidence="4" type="ORF">Pflav_068700</name>
</gene>
<dbReference type="InterPro" id="IPR016181">
    <property type="entry name" value="Acyl_CoA_acyltransferase"/>
</dbReference>
<evidence type="ECO:0000313" key="4">
    <source>
        <dbReference type="EMBL" id="BCB80460.1"/>
    </source>
</evidence>
<dbReference type="InterPro" id="IPR050832">
    <property type="entry name" value="Bact_Acetyltransf"/>
</dbReference>
<evidence type="ECO:0000313" key="5">
    <source>
        <dbReference type="Proteomes" id="UP000502508"/>
    </source>
</evidence>
<dbReference type="PROSITE" id="PS51186">
    <property type="entry name" value="GNAT"/>
    <property type="match status" value="1"/>
</dbReference>
<dbReference type="KEGG" id="pfla:Pflav_068700"/>
<keyword evidence="5" id="KW-1185">Reference proteome</keyword>
<reference evidence="4 5" key="1">
    <citation type="submission" date="2020-03" db="EMBL/GenBank/DDBJ databases">
        <title>Whole genome shotgun sequence of Phytohabitans flavus NBRC 107702.</title>
        <authorList>
            <person name="Komaki H."/>
            <person name="Tamura T."/>
        </authorList>
    </citation>
    <scope>NUCLEOTIDE SEQUENCE [LARGE SCALE GENOMIC DNA]</scope>
    <source>
        <strain evidence="4 5">NBRC 107702</strain>
    </source>
</reference>
<reference evidence="4 5" key="2">
    <citation type="submission" date="2020-03" db="EMBL/GenBank/DDBJ databases">
        <authorList>
            <person name="Ichikawa N."/>
            <person name="Kimura A."/>
            <person name="Kitahashi Y."/>
            <person name="Uohara A."/>
        </authorList>
    </citation>
    <scope>NUCLEOTIDE SEQUENCE [LARGE SCALE GENOMIC DNA]</scope>
    <source>
        <strain evidence="4 5">NBRC 107702</strain>
    </source>
</reference>
<dbReference type="AlphaFoldDB" id="A0A6F8Y319"/>
<accession>A0A6F8Y319</accession>
<dbReference type="SUPFAM" id="SSF55729">
    <property type="entry name" value="Acyl-CoA N-acyltransferases (Nat)"/>
    <property type="match status" value="1"/>
</dbReference>
<dbReference type="InterPro" id="IPR000182">
    <property type="entry name" value="GNAT_dom"/>
</dbReference>
<dbReference type="CDD" id="cd04301">
    <property type="entry name" value="NAT_SF"/>
    <property type="match status" value="1"/>
</dbReference>
<dbReference type="PANTHER" id="PTHR43877">
    <property type="entry name" value="AMINOALKYLPHOSPHONATE N-ACETYLTRANSFERASE-RELATED-RELATED"/>
    <property type="match status" value="1"/>
</dbReference>
<dbReference type="Gene3D" id="3.40.630.30">
    <property type="match status" value="1"/>
</dbReference>
<dbReference type="Proteomes" id="UP000502508">
    <property type="component" value="Chromosome"/>
</dbReference>
<evidence type="ECO:0000256" key="2">
    <source>
        <dbReference type="ARBA" id="ARBA00023315"/>
    </source>
</evidence>